<gene>
    <name evidence="1" type="ORF">HJC23_001325</name>
</gene>
<reference evidence="1 2" key="1">
    <citation type="journal article" date="2020" name="G3 (Bethesda)">
        <title>Improved Reference Genome for Cyclotella cryptica CCMP332, a Model for Cell Wall Morphogenesis, Salinity Adaptation, and Lipid Production in Diatoms (Bacillariophyta).</title>
        <authorList>
            <person name="Roberts W.R."/>
            <person name="Downey K.M."/>
            <person name="Ruck E.C."/>
            <person name="Traller J.C."/>
            <person name="Alverson A.J."/>
        </authorList>
    </citation>
    <scope>NUCLEOTIDE SEQUENCE [LARGE SCALE GENOMIC DNA]</scope>
    <source>
        <strain evidence="1 2">CCMP332</strain>
    </source>
</reference>
<comment type="caution">
    <text evidence="1">The sequence shown here is derived from an EMBL/GenBank/DDBJ whole genome shotgun (WGS) entry which is preliminary data.</text>
</comment>
<proteinExistence type="predicted"/>
<evidence type="ECO:0008006" key="3">
    <source>
        <dbReference type="Google" id="ProtNLM"/>
    </source>
</evidence>
<evidence type="ECO:0000313" key="2">
    <source>
        <dbReference type="Proteomes" id="UP001516023"/>
    </source>
</evidence>
<dbReference type="InterPro" id="IPR017853">
    <property type="entry name" value="GH"/>
</dbReference>
<dbReference type="EMBL" id="JABMIG020000361">
    <property type="protein sequence ID" value="KAL3780136.1"/>
    <property type="molecule type" value="Genomic_DNA"/>
</dbReference>
<dbReference type="Proteomes" id="UP001516023">
    <property type="component" value="Unassembled WGS sequence"/>
</dbReference>
<protein>
    <recommendedName>
        <fullName evidence="3">GH18 domain-containing protein</fullName>
    </recommendedName>
</protein>
<organism evidence="1 2">
    <name type="scientific">Cyclotella cryptica</name>
    <dbReference type="NCBI Taxonomy" id="29204"/>
    <lineage>
        <taxon>Eukaryota</taxon>
        <taxon>Sar</taxon>
        <taxon>Stramenopiles</taxon>
        <taxon>Ochrophyta</taxon>
        <taxon>Bacillariophyta</taxon>
        <taxon>Coscinodiscophyceae</taxon>
        <taxon>Thalassiosirophycidae</taxon>
        <taxon>Stephanodiscales</taxon>
        <taxon>Stephanodiscaceae</taxon>
        <taxon>Cyclotella</taxon>
    </lineage>
</organism>
<dbReference type="Gene3D" id="3.20.20.80">
    <property type="entry name" value="Glycosidases"/>
    <property type="match status" value="1"/>
</dbReference>
<evidence type="ECO:0000313" key="1">
    <source>
        <dbReference type="EMBL" id="KAL3780136.1"/>
    </source>
</evidence>
<keyword evidence="2" id="KW-1185">Reference proteome</keyword>
<dbReference type="AlphaFoldDB" id="A0ABD3NY36"/>
<name>A0ABD3NY36_9STRA</name>
<sequence length="495" mass="55789">MERQQHATTGRRKCKMSPKNIRLRRPASLLPSALLAHRSSSSGLQGVLTPRPMTAAFTRAVLVILLKIYRANCHDAVQEVSALRRPSLETGQQRKLPRKVLIGYASSNYTNVLNAVMEDGVNVVIWAFMDVRSTGVHASPSSATEIRDLSRMQSQGDAGANTLVRKLIQLRAQSSQSYMESTNATITTNLDFNAIASVIQQLNAFGYSRVLHLVSVGGWNSPHLDESLSPTEWFAVWKSSVLSQLFQGIDWDFEGNDVLDSKENVFTVQCLNKMGEISRLLKEDKTNFSHHALTSKEGYIVTTAPPQSYLNTRTQNFSRYVNLTSPTRTWHPKFHYFGSNVYAYFLARFGENVDLVSIQFYESYSDAAMAVFHDKMSPGDYIFDFMQELASQHFQFYVDFSQDTLLDEMTGQYVSLPLDKIVIGLANGWALEKRNRNKVLYISPEQCKNAYDKLKVSSDGDLTPRGFMFWTIEERGKNGVYLAKGLSHFLLESAS</sequence>
<dbReference type="SUPFAM" id="SSF51445">
    <property type="entry name" value="(Trans)glycosidases"/>
    <property type="match status" value="1"/>
</dbReference>
<accession>A0ABD3NY36</accession>